<reference evidence="1 2" key="1">
    <citation type="journal article" date="2020" name="Genome Biol. Evol.">
        <title>A new high-quality draft genome assembly of the Chinese cordyceps Ophiocordyceps sinensis.</title>
        <authorList>
            <person name="Shu R."/>
            <person name="Zhang J."/>
            <person name="Meng Q."/>
            <person name="Zhang H."/>
            <person name="Zhou G."/>
            <person name="Li M."/>
            <person name="Wu P."/>
            <person name="Zhao Y."/>
            <person name="Chen C."/>
            <person name="Qin Q."/>
        </authorList>
    </citation>
    <scope>NUCLEOTIDE SEQUENCE [LARGE SCALE GENOMIC DNA]</scope>
    <source>
        <strain evidence="1 2">IOZ07</strain>
    </source>
</reference>
<dbReference type="Proteomes" id="UP000557566">
    <property type="component" value="Unassembled WGS sequence"/>
</dbReference>
<evidence type="ECO:0000313" key="2">
    <source>
        <dbReference type="Proteomes" id="UP000557566"/>
    </source>
</evidence>
<sequence length="305" mass="32435">MAQKLVELGVSKTHERVLWLPRPQGPGALLEVLSVLFLERLLGGIQKTCDESVDVGRACALMGGRAKEIGGDVLGHGQVWNGALEEVRVRHEGLPLRGLRKRPASGLKLGRVDLDDGEPLEGQMDALQVLAELVVRMPVLPGAANRVQDPRHLDVLADHGFGRCLRALAGPLSLELGHASIHRQEAALVKGPPASGLDLCRRLLCLLEKSKRGRVGVGNHVLLDKPPDASVKFPALAEVPGRLGGQHDAAHASRAEAQDKDLQCLRVAVGRVGHGGEAEENVKLARPGAGAAQDVMKLTPVPAHE</sequence>
<evidence type="ECO:0000313" key="1">
    <source>
        <dbReference type="EMBL" id="KAF4504481.1"/>
    </source>
</evidence>
<keyword evidence="2" id="KW-1185">Reference proteome</keyword>
<accession>A0A8H4LSS2</accession>
<protein>
    <submittedName>
        <fullName evidence="1">Uncharacterized protein</fullName>
    </submittedName>
</protein>
<comment type="caution">
    <text evidence="1">The sequence shown here is derived from an EMBL/GenBank/DDBJ whole genome shotgun (WGS) entry which is preliminary data.</text>
</comment>
<gene>
    <name evidence="1" type="ORF">G6O67_007930</name>
</gene>
<dbReference type="AlphaFoldDB" id="A0A8H4LSS2"/>
<proteinExistence type="predicted"/>
<organism evidence="1 2">
    <name type="scientific">Ophiocordyceps sinensis</name>
    <dbReference type="NCBI Taxonomy" id="72228"/>
    <lineage>
        <taxon>Eukaryota</taxon>
        <taxon>Fungi</taxon>
        <taxon>Dikarya</taxon>
        <taxon>Ascomycota</taxon>
        <taxon>Pezizomycotina</taxon>
        <taxon>Sordariomycetes</taxon>
        <taxon>Hypocreomycetidae</taxon>
        <taxon>Hypocreales</taxon>
        <taxon>Ophiocordycipitaceae</taxon>
        <taxon>Ophiocordyceps</taxon>
    </lineage>
</organism>
<name>A0A8H4LSS2_9HYPO</name>
<dbReference type="EMBL" id="JAAVMX010000009">
    <property type="protein sequence ID" value="KAF4504481.1"/>
    <property type="molecule type" value="Genomic_DNA"/>
</dbReference>